<accession>A0A9P1KLN7</accession>
<organism evidence="1 2">
    <name type="scientific">Limnospira indica PCC 8005</name>
    <dbReference type="NCBI Taxonomy" id="376219"/>
    <lineage>
        <taxon>Bacteria</taxon>
        <taxon>Bacillati</taxon>
        <taxon>Cyanobacteriota</taxon>
        <taxon>Cyanophyceae</taxon>
        <taxon>Oscillatoriophycideae</taxon>
        <taxon>Oscillatoriales</taxon>
        <taxon>Sirenicapillariaceae</taxon>
        <taxon>Limnospira</taxon>
    </lineage>
</organism>
<sequence length="55" mass="5956">MHGVDKILDLCSEAIAKIGNLVSDDTVDYGGSVLCRISILRGCQQWECCSPITDL</sequence>
<keyword evidence="2" id="KW-1185">Reference proteome</keyword>
<dbReference type="AlphaFoldDB" id="A0A9P1KLN7"/>
<reference evidence="1 2" key="1">
    <citation type="submission" date="2014-02" db="EMBL/GenBank/DDBJ databases">
        <authorList>
            <person name="Genoscope - CEA"/>
        </authorList>
    </citation>
    <scope>NUCLEOTIDE SEQUENCE [LARGE SCALE GENOMIC DNA]</scope>
    <source>
        <strain evidence="1 2">PCC 8005</strain>
    </source>
</reference>
<evidence type="ECO:0000313" key="2">
    <source>
        <dbReference type="Proteomes" id="UP000032946"/>
    </source>
</evidence>
<gene>
    <name evidence="1" type="ORF">ARTHRO_60965</name>
</gene>
<dbReference type="Proteomes" id="UP000032946">
    <property type="component" value="Chromosome"/>
</dbReference>
<name>A0A9P1KLN7_9CYAN</name>
<dbReference type="EMBL" id="FO818640">
    <property type="protein sequence ID" value="CDM98364.1"/>
    <property type="molecule type" value="Genomic_DNA"/>
</dbReference>
<proteinExistence type="predicted"/>
<protein>
    <submittedName>
        <fullName evidence="1">Uncharacterized protein</fullName>
    </submittedName>
</protein>
<evidence type="ECO:0000313" key="1">
    <source>
        <dbReference type="EMBL" id="CDM98364.1"/>
    </source>
</evidence>